<evidence type="ECO:0000256" key="1">
    <source>
        <dbReference type="ARBA" id="ARBA00023002"/>
    </source>
</evidence>
<name>A0A2T2NAZ6_CORCC</name>
<dbReference type="InterPro" id="IPR002563">
    <property type="entry name" value="Flavin_Rdtase-like_dom"/>
</dbReference>
<dbReference type="PANTHER" id="PTHR30466:SF1">
    <property type="entry name" value="FMN REDUCTASE (NADH) RUTF"/>
    <property type="match status" value="1"/>
</dbReference>
<dbReference type="GO" id="GO:0010181">
    <property type="term" value="F:FMN binding"/>
    <property type="evidence" value="ECO:0007669"/>
    <property type="project" value="InterPro"/>
</dbReference>
<dbReference type="Gene3D" id="2.30.110.10">
    <property type="entry name" value="Electron Transport, Fmn-binding Protein, Chain A"/>
    <property type="match status" value="1"/>
</dbReference>
<accession>A0A2T2NAZ6</accession>
<dbReference type="InterPro" id="IPR012349">
    <property type="entry name" value="Split_barrel_FMN-bd"/>
</dbReference>
<protein>
    <recommendedName>
        <fullName evidence="3">Flavin reductase like domain-containing protein</fullName>
    </recommendedName>
</protein>
<reference evidence="4 5" key="1">
    <citation type="journal article" date="2018" name="Front. Microbiol.">
        <title>Genome-Wide Analysis of Corynespora cassiicola Leaf Fall Disease Putative Effectors.</title>
        <authorList>
            <person name="Lopez D."/>
            <person name="Ribeiro S."/>
            <person name="Label P."/>
            <person name="Fumanal B."/>
            <person name="Venisse J.S."/>
            <person name="Kohler A."/>
            <person name="de Oliveira R.R."/>
            <person name="Labutti K."/>
            <person name="Lipzen A."/>
            <person name="Lail K."/>
            <person name="Bauer D."/>
            <person name="Ohm R.A."/>
            <person name="Barry K.W."/>
            <person name="Spatafora J."/>
            <person name="Grigoriev I.V."/>
            <person name="Martin F.M."/>
            <person name="Pujade-Renaud V."/>
        </authorList>
    </citation>
    <scope>NUCLEOTIDE SEQUENCE [LARGE SCALE GENOMIC DNA]</scope>
    <source>
        <strain evidence="4 5">Philippines</strain>
    </source>
</reference>
<feature type="compositionally biased region" description="Basic and acidic residues" evidence="2">
    <location>
        <begin position="74"/>
        <end position="83"/>
    </location>
</feature>
<dbReference type="SMART" id="SM00903">
    <property type="entry name" value="Flavin_Reduct"/>
    <property type="match status" value="1"/>
</dbReference>
<dbReference type="EMBL" id="KZ678141">
    <property type="protein sequence ID" value="PSN62615.1"/>
    <property type="molecule type" value="Genomic_DNA"/>
</dbReference>
<sequence length="278" mass="30521">MPLAQRPPPLFFAAFHRWIRTTQRPLLCSRINPLHRCESPSSLNNHAPRAFRTSPAYRQQAELKTTGQSVGHVGQEEEGKEETGNTGGVDAASLREAARLLMRRVPSPVVVITTASPPSTPEDSLLAPLGMVVSSFNTVTLNPPTISFNIREPSKTLDAIRAAKGHLRVHVLEASREGSLIAHLFTQGNGPEALSKRQEQLIFDVPDESHLAPRLRNAGVLNAFDCQLSQELSVSDHIIAVARIKHIEESNNETPRALSYVNGSYLGCDNLVIHRNET</sequence>
<keyword evidence="1" id="KW-0560">Oxidoreductase</keyword>
<feature type="region of interest" description="Disordered" evidence="2">
    <location>
        <begin position="63"/>
        <end position="91"/>
    </location>
</feature>
<dbReference type="OrthoDB" id="2015405at2759"/>
<proteinExistence type="predicted"/>
<evidence type="ECO:0000313" key="4">
    <source>
        <dbReference type="EMBL" id="PSN62615.1"/>
    </source>
</evidence>
<dbReference type="GO" id="GO:0042602">
    <property type="term" value="F:riboflavin reductase (NADPH) activity"/>
    <property type="evidence" value="ECO:0007669"/>
    <property type="project" value="TreeGrafter"/>
</dbReference>
<dbReference type="STRING" id="1448308.A0A2T2NAZ6"/>
<organism evidence="4 5">
    <name type="scientific">Corynespora cassiicola Philippines</name>
    <dbReference type="NCBI Taxonomy" id="1448308"/>
    <lineage>
        <taxon>Eukaryota</taxon>
        <taxon>Fungi</taxon>
        <taxon>Dikarya</taxon>
        <taxon>Ascomycota</taxon>
        <taxon>Pezizomycotina</taxon>
        <taxon>Dothideomycetes</taxon>
        <taxon>Pleosporomycetidae</taxon>
        <taxon>Pleosporales</taxon>
        <taxon>Corynesporascaceae</taxon>
        <taxon>Corynespora</taxon>
    </lineage>
</organism>
<evidence type="ECO:0000259" key="3">
    <source>
        <dbReference type="SMART" id="SM00903"/>
    </source>
</evidence>
<keyword evidence="5" id="KW-1185">Reference proteome</keyword>
<evidence type="ECO:0000313" key="5">
    <source>
        <dbReference type="Proteomes" id="UP000240883"/>
    </source>
</evidence>
<dbReference type="SUPFAM" id="SSF50475">
    <property type="entry name" value="FMN-binding split barrel"/>
    <property type="match status" value="1"/>
</dbReference>
<dbReference type="Pfam" id="PF01613">
    <property type="entry name" value="Flavin_Reduct"/>
    <property type="match status" value="1"/>
</dbReference>
<dbReference type="Proteomes" id="UP000240883">
    <property type="component" value="Unassembled WGS sequence"/>
</dbReference>
<dbReference type="PANTHER" id="PTHR30466">
    <property type="entry name" value="FLAVIN REDUCTASE"/>
    <property type="match status" value="1"/>
</dbReference>
<evidence type="ECO:0000256" key="2">
    <source>
        <dbReference type="SAM" id="MobiDB-lite"/>
    </source>
</evidence>
<dbReference type="InterPro" id="IPR050268">
    <property type="entry name" value="NADH-dep_flavin_reductase"/>
</dbReference>
<dbReference type="AlphaFoldDB" id="A0A2T2NAZ6"/>
<feature type="domain" description="Flavin reductase like" evidence="3">
    <location>
        <begin position="102"/>
        <end position="267"/>
    </location>
</feature>
<gene>
    <name evidence="4" type="ORF">BS50DRAFT_638229</name>
</gene>